<evidence type="ECO:0000256" key="8">
    <source>
        <dbReference type="SAM" id="MobiDB-lite"/>
    </source>
</evidence>
<dbReference type="InterPro" id="IPR011008">
    <property type="entry name" value="Dimeric_a/b-barrel"/>
</dbReference>
<comment type="cofactor">
    <cofactor evidence="1">
        <name>heme b</name>
        <dbReference type="ChEBI" id="CHEBI:60344"/>
    </cofactor>
</comment>
<evidence type="ECO:0000256" key="4">
    <source>
        <dbReference type="ARBA" id="ARBA00022723"/>
    </source>
</evidence>
<name>A0A939GH89_9BACT</name>
<organism evidence="10 11">
    <name type="scientific">Fibrella rubiginis</name>
    <dbReference type="NCBI Taxonomy" id="2817060"/>
    <lineage>
        <taxon>Bacteria</taxon>
        <taxon>Pseudomonadati</taxon>
        <taxon>Bacteroidota</taxon>
        <taxon>Cytophagia</taxon>
        <taxon>Cytophagales</taxon>
        <taxon>Spirosomataceae</taxon>
        <taxon>Fibrella</taxon>
    </lineage>
</organism>
<dbReference type="Proteomes" id="UP000664034">
    <property type="component" value="Unassembled WGS sequence"/>
</dbReference>
<dbReference type="NCBIfam" id="TIGR01413">
    <property type="entry name" value="Dyp_perox_fam"/>
    <property type="match status" value="1"/>
</dbReference>
<proteinExistence type="predicted"/>
<dbReference type="GO" id="GO:0004601">
    <property type="term" value="F:peroxidase activity"/>
    <property type="evidence" value="ECO:0007669"/>
    <property type="project" value="UniProtKB-KW"/>
</dbReference>
<dbReference type="InterPro" id="IPR048328">
    <property type="entry name" value="Dyp_perox_C"/>
</dbReference>
<evidence type="ECO:0000256" key="7">
    <source>
        <dbReference type="ARBA" id="ARBA00023004"/>
    </source>
</evidence>
<dbReference type="GO" id="GO:0046872">
    <property type="term" value="F:metal ion binding"/>
    <property type="evidence" value="ECO:0007669"/>
    <property type="project" value="UniProtKB-KW"/>
</dbReference>
<evidence type="ECO:0000256" key="3">
    <source>
        <dbReference type="ARBA" id="ARBA00022617"/>
    </source>
</evidence>
<sequence length="479" mass="52582">MINQFDPTSRPMLEGVQGNILKAHGRHHTANVFIRCNPDDESATNTRAWLKSLVTNEVVKSAYTHLRNNALFKSSGGEIDTGLFACVHISAAGYEYLFPDDARIGRFEATFRNGMAGADLRDPDPALWEVGFRGEQHVMILLAHANPAELEKAVVDVQQAVCAFGFITTLERGNALLNHAGAGIEHFGYVDGVSQPLFFEDEWDTYKQQNHIRSARDVLFDPRADKGLVLTADPFGNGDANARGSYFVFRKLEQNVKGFKQAEANVASQLRLEGDDRERAGAMIVGRFEDGTPAQMSDEEGLINSAMLNNFDYKTADGASKCPFHAHIRKVNPRSGLLNGGMAEAKKHIMARRGIPFGSRTDGPNDGQIYNKPEGGVGLLFMSYQASIRNQFEVIQHNWANSEQTPDNDDPTGSGPTVGIDPVIGQGDGTRTGQFATVWGDRQSLTDALFPQFVTMKGGEYFFAPSMAFLNNINDIQQA</sequence>
<keyword evidence="2 10" id="KW-0575">Peroxidase</keyword>
<feature type="region of interest" description="Disordered" evidence="8">
    <location>
        <begin position="401"/>
        <end position="426"/>
    </location>
</feature>
<evidence type="ECO:0000256" key="6">
    <source>
        <dbReference type="ARBA" id="ARBA00023002"/>
    </source>
</evidence>
<keyword evidence="11" id="KW-1185">Reference proteome</keyword>
<evidence type="ECO:0000259" key="9">
    <source>
        <dbReference type="Pfam" id="PF20628"/>
    </source>
</evidence>
<dbReference type="Pfam" id="PF20628">
    <property type="entry name" value="Dyp_perox_C"/>
    <property type="match status" value="1"/>
</dbReference>
<dbReference type="InterPro" id="IPR006314">
    <property type="entry name" value="Dyp_peroxidase"/>
</dbReference>
<reference evidence="10" key="1">
    <citation type="submission" date="2021-03" db="EMBL/GenBank/DDBJ databases">
        <title>Fibrella sp. HMF5335 genome sequencing and assembly.</title>
        <authorList>
            <person name="Kang H."/>
            <person name="Kim H."/>
            <person name="Bae S."/>
            <person name="Joh K."/>
        </authorList>
    </citation>
    <scope>NUCLEOTIDE SEQUENCE</scope>
    <source>
        <strain evidence="10">HMF5335</strain>
    </source>
</reference>
<dbReference type="PANTHER" id="PTHR30521">
    <property type="entry name" value="DEFERROCHELATASE/PEROXIDASE"/>
    <property type="match status" value="1"/>
</dbReference>
<feature type="domain" description="Dyp-type peroxidase C-terminal" evidence="9">
    <location>
        <begin position="238"/>
        <end position="404"/>
    </location>
</feature>
<gene>
    <name evidence="10" type="ORF">J2I47_12815</name>
</gene>
<comment type="caution">
    <text evidence="10">The sequence shown here is derived from an EMBL/GenBank/DDBJ whole genome shotgun (WGS) entry which is preliminary data.</text>
</comment>
<keyword evidence="7" id="KW-0408">Iron</keyword>
<keyword evidence="5" id="KW-0732">Signal</keyword>
<evidence type="ECO:0000256" key="2">
    <source>
        <dbReference type="ARBA" id="ARBA00022559"/>
    </source>
</evidence>
<dbReference type="EMBL" id="JAFMYV010000006">
    <property type="protein sequence ID" value="MBO0937430.1"/>
    <property type="molecule type" value="Genomic_DNA"/>
</dbReference>
<accession>A0A939GH89</accession>
<dbReference type="PROSITE" id="PS51404">
    <property type="entry name" value="DYP_PEROXIDASE"/>
    <property type="match status" value="1"/>
</dbReference>
<keyword evidence="4" id="KW-0479">Metal-binding</keyword>
<evidence type="ECO:0000256" key="5">
    <source>
        <dbReference type="ARBA" id="ARBA00022729"/>
    </source>
</evidence>
<dbReference type="RefSeq" id="WP_207364989.1">
    <property type="nucleotide sequence ID" value="NZ_JAFMYV010000006.1"/>
</dbReference>
<dbReference type="SUPFAM" id="SSF54909">
    <property type="entry name" value="Dimeric alpha+beta barrel"/>
    <property type="match status" value="1"/>
</dbReference>
<protein>
    <submittedName>
        <fullName evidence="10">Dyp-type peroxidase</fullName>
    </submittedName>
</protein>
<keyword evidence="6" id="KW-0560">Oxidoreductase</keyword>
<keyword evidence="3" id="KW-0349">Heme</keyword>
<evidence type="ECO:0000256" key="1">
    <source>
        <dbReference type="ARBA" id="ARBA00001970"/>
    </source>
</evidence>
<evidence type="ECO:0000313" key="11">
    <source>
        <dbReference type="Proteomes" id="UP000664034"/>
    </source>
</evidence>
<dbReference type="GO" id="GO:0005829">
    <property type="term" value="C:cytosol"/>
    <property type="evidence" value="ECO:0007669"/>
    <property type="project" value="TreeGrafter"/>
</dbReference>
<dbReference type="PANTHER" id="PTHR30521:SF4">
    <property type="entry name" value="DEFERROCHELATASE"/>
    <property type="match status" value="1"/>
</dbReference>
<dbReference type="AlphaFoldDB" id="A0A939GH89"/>
<dbReference type="GO" id="GO:0020037">
    <property type="term" value="F:heme binding"/>
    <property type="evidence" value="ECO:0007669"/>
    <property type="project" value="InterPro"/>
</dbReference>
<evidence type="ECO:0000313" key="10">
    <source>
        <dbReference type="EMBL" id="MBO0937430.1"/>
    </source>
</evidence>